<sequence>MATPEKAPADRKKVPLRACIGCRVSKPKMELVRIVRTPEGQVLVDTPKGKLNGRGAYICPQVVCFDLAIKKRALNHVLKVTMTAEETNAVKDGFIKRLISAAPEMTNR</sequence>
<dbReference type="InterPro" id="IPR007393">
    <property type="entry name" value="YlxR_dom"/>
</dbReference>
<accession>A0A1J5IZ70</accession>
<dbReference type="STRING" id="1817892.AUK40_01470"/>
<name>A0A1J5IZ70_9BACT</name>
<organism evidence="2 3">
    <name type="scientific">Candidatus Wirthbacteria bacterium CG2_30_54_11</name>
    <dbReference type="NCBI Taxonomy" id="1817892"/>
    <lineage>
        <taxon>Bacteria</taxon>
        <taxon>Candidatus Wirthbacteria</taxon>
    </lineage>
</organism>
<gene>
    <name evidence="2" type="ORF">AUK40_01470</name>
</gene>
<dbReference type="PANTHER" id="PTHR34215:SF1">
    <property type="entry name" value="YLXR DOMAIN-CONTAINING PROTEIN"/>
    <property type="match status" value="1"/>
</dbReference>
<dbReference type="SUPFAM" id="SSF64376">
    <property type="entry name" value="YlxR-like"/>
    <property type="match status" value="1"/>
</dbReference>
<dbReference type="Pfam" id="PF04296">
    <property type="entry name" value="YlxR"/>
    <property type="match status" value="1"/>
</dbReference>
<proteinExistence type="predicted"/>
<dbReference type="Gene3D" id="3.30.1230.10">
    <property type="entry name" value="YlxR-like"/>
    <property type="match status" value="1"/>
</dbReference>
<dbReference type="CDD" id="cd00279">
    <property type="entry name" value="YlxR"/>
    <property type="match status" value="1"/>
</dbReference>
<dbReference type="EMBL" id="MNZT01000026">
    <property type="protein sequence ID" value="OIP98439.1"/>
    <property type="molecule type" value="Genomic_DNA"/>
</dbReference>
<protein>
    <recommendedName>
        <fullName evidence="1">YlxR domain-containing protein</fullName>
    </recommendedName>
</protein>
<dbReference type="NCBIfam" id="NF047356">
    <property type="entry name" value="RNA_bind_RnpM"/>
    <property type="match status" value="1"/>
</dbReference>
<evidence type="ECO:0000313" key="2">
    <source>
        <dbReference type="EMBL" id="OIP98439.1"/>
    </source>
</evidence>
<dbReference type="InterPro" id="IPR037465">
    <property type="entry name" value="YlxR"/>
</dbReference>
<feature type="domain" description="YlxR" evidence="1">
    <location>
        <begin position="17"/>
        <end position="90"/>
    </location>
</feature>
<dbReference type="Proteomes" id="UP000183245">
    <property type="component" value="Unassembled WGS sequence"/>
</dbReference>
<dbReference type="AlphaFoldDB" id="A0A1J5IZ70"/>
<comment type="caution">
    <text evidence="2">The sequence shown here is derived from an EMBL/GenBank/DDBJ whole genome shotgun (WGS) entry which is preliminary data.</text>
</comment>
<dbReference type="InterPro" id="IPR035931">
    <property type="entry name" value="YlxR-like_sf"/>
</dbReference>
<evidence type="ECO:0000259" key="1">
    <source>
        <dbReference type="Pfam" id="PF04296"/>
    </source>
</evidence>
<dbReference type="PANTHER" id="PTHR34215">
    <property type="entry name" value="BLL0784 PROTEIN"/>
    <property type="match status" value="1"/>
</dbReference>
<reference evidence="2 3" key="1">
    <citation type="journal article" date="2016" name="Environ. Microbiol.">
        <title>Genomic resolution of a cold subsurface aquifer community provides metabolic insights for novel microbes adapted to high CO concentrations.</title>
        <authorList>
            <person name="Probst A.J."/>
            <person name="Castelle C.J."/>
            <person name="Singh A."/>
            <person name="Brown C.T."/>
            <person name="Anantharaman K."/>
            <person name="Sharon I."/>
            <person name="Hug L.A."/>
            <person name="Burstein D."/>
            <person name="Emerson J.B."/>
            <person name="Thomas B.C."/>
            <person name="Banfield J.F."/>
        </authorList>
    </citation>
    <scope>NUCLEOTIDE SEQUENCE [LARGE SCALE GENOMIC DNA]</scope>
    <source>
        <strain evidence="2">CG2_30_54_11</strain>
    </source>
</reference>
<evidence type="ECO:0000313" key="3">
    <source>
        <dbReference type="Proteomes" id="UP000183245"/>
    </source>
</evidence>